<protein>
    <recommendedName>
        <fullName evidence="4">Transmembrane protein</fullName>
    </recommendedName>
</protein>
<keyword evidence="1" id="KW-1133">Transmembrane helix</keyword>
<organism evidence="2 3">
    <name type="scientific">Sphaerosporella brunnea</name>
    <dbReference type="NCBI Taxonomy" id="1250544"/>
    <lineage>
        <taxon>Eukaryota</taxon>
        <taxon>Fungi</taxon>
        <taxon>Dikarya</taxon>
        <taxon>Ascomycota</taxon>
        <taxon>Pezizomycotina</taxon>
        <taxon>Pezizomycetes</taxon>
        <taxon>Pezizales</taxon>
        <taxon>Pyronemataceae</taxon>
        <taxon>Sphaerosporella</taxon>
    </lineage>
</organism>
<evidence type="ECO:0000313" key="3">
    <source>
        <dbReference type="Proteomes" id="UP000326924"/>
    </source>
</evidence>
<name>A0A5J5ET79_9PEZI</name>
<reference evidence="2 3" key="1">
    <citation type="submission" date="2019-09" db="EMBL/GenBank/DDBJ databases">
        <title>Draft genome of the ectomycorrhizal ascomycete Sphaerosporella brunnea.</title>
        <authorList>
            <consortium name="DOE Joint Genome Institute"/>
            <person name="Benucci G.M."/>
            <person name="Marozzi G."/>
            <person name="Antonielli L."/>
            <person name="Sanchez S."/>
            <person name="Marco P."/>
            <person name="Wang X."/>
            <person name="Falini L.B."/>
            <person name="Barry K."/>
            <person name="Haridas S."/>
            <person name="Lipzen A."/>
            <person name="Labutti K."/>
            <person name="Grigoriev I.V."/>
            <person name="Murat C."/>
            <person name="Martin F."/>
            <person name="Albertini E."/>
            <person name="Donnini D."/>
            <person name="Bonito G."/>
        </authorList>
    </citation>
    <scope>NUCLEOTIDE SEQUENCE [LARGE SCALE GENOMIC DNA]</scope>
    <source>
        <strain evidence="2 3">Sb_GMNB300</strain>
    </source>
</reference>
<keyword evidence="3" id="KW-1185">Reference proteome</keyword>
<dbReference type="InParanoid" id="A0A5J5ET79"/>
<dbReference type="AlphaFoldDB" id="A0A5J5ET79"/>
<evidence type="ECO:0008006" key="4">
    <source>
        <dbReference type="Google" id="ProtNLM"/>
    </source>
</evidence>
<comment type="caution">
    <text evidence="2">The sequence shown here is derived from an EMBL/GenBank/DDBJ whole genome shotgun (WGS) entry which is preliminary data.</text>
</comment>
<sequence>MNGVLIGTLWNFFFVAVSYFLLFSWVGVILFACFACFACGFVVAIVDHLCGRGVVGGYLSVLTTGDRERNNNKVMKVVFLFP</sequence>
<dbReference type="Proteomes" id="UP000326924">
    <property type="component" value="Unassembled WGS sequence"/>
</dbReference>
<feature type="transmembrane region" description="Helical" evidence="1">
    <location>
        <begin position="12"/>
        <end position="45"/>
    </location>
</feature>
<keyword evidence="1" id="KW-0472">Membrane</keyword>
<keyword evidence="1" id="KW-0812">Transmembrane</keyword>
<gene>
    <name evidence="2" type="ORF">FN846DRAFT_954285</name>
</gene>
<accession>A0A5J5ET79</accession>
<proteinExistence type="predicted"/>
<evidence type="ECO:0000313" key="2">
    <source>
        <dbReference type="EMBL" id="KAA8903151.1"/>
    </source>
</evidence>
<evidence type="ECO:0000256" key="1">
    <source>
        <dbReference type="SAM" id="Phobius"/>
    </source>
</evidence>
<dbReference type="EMBL" id="VXIS01000121">
    <property type="protein sequence ID" value="KAA8903151.1"/>
    <property type="molecule type" value="Genomic_DNA"/>
</dbReference>